<sequence length="155" mass="17739">MKAEISLLESNHTWTDVPLHEVKRPIGSKWVYNIKYKASGEIERFKAKLVAKGYSQPEGIDYQDTFSPVVGWLLLGPFLLLQLLNIHQMDVYNAFFNVTFVMKSEWICLKYLRDRGDKLRKYALELITELGIGAAKPAPTSLKINVKLTTKELGH</sequence>
<dbReference type="Proteomes" id="UP000790787">
    <property type="component" value="Chromosome 17"/>
</dbReference>
<name>A0AC58T2L9_TOBAC</name>
<accession>A0AC58T2L9</accession>
<protein>
    <submittedName>
        <fullName evidence="2">Mitochondrial protein AtMg00820</fullName>
    </submittedName>
</protein>
<reference evidence="2" key="2">
    <citation type="submission" date="2025-08" db="UniProtKB">
        <authorList>
            <consortium name="RefSeq"/>
        </authorList>
    </citation>
    <scope>IDENTIFICATION</scope>
    <source>
        <tissue evidence="2">Leaf</tissue>
    </source>
</reference>
<gene>
    <name evidence="2" type="primary">LOC142171694</name>
</gene>
<reference evidence="1" key="1">
    <citation type="journal article" date="2014" name="Nat. Commun.">
        <title>The tobacco genome sequence and its comparison with those of tomato and potato.</title>
        <authorList>
            <person name="Sierro N."/>
            <person name="Battey J.N."/>
            <person name="Ouadi S."/>
            <person name="Bakaher N."/>
            <person name="Bovet L."/>
            <person name="Willig A."/>
            <person name="Goepfert S."/>
            <person name="Peitsch M.C."/>
            <person name="Ivanov N.V."/>
        </authorList>
    </citation>
    <scope>NUCLEOTIDE SEQUENCE [LARGE SCALE GENOMIC DNA]</scope>
</reference>
<evidence type="ECO:0000313" key="1">
    <source>
        <dbReference type="Proteomes" id="UP000790787"/>
    </source>
</evidence>
<dbReference type="RefSeq" id="XP_075091484.1">
    <property type="nucleotide sequence ID" value="XM_075235383.1"/>
</dbReference>
<organism evidence="1 2">
    <name type="scientific">Nicotiana tabacum</name>
    <name type="common">Common tobacco</name>
    <dbReference type="NCBI Taxonomy" id="4097"/>
    <lineage>
        <taxon>Eukaryota</taxon>
        <taxon>Viridiplantae</taxon>
        <taxon>Streptophyta</taxon>
        <taxon>Embryophyta</taxon>
        <taxon>Tracheophyta</taxon>
        <taxon>Spermatophyta</taxon>
        <taxon>Magnoliopsida</taxon>
        <taxon>eudicotyledons</taxon>
        <taxon>Gunneridae</taxon>
        <taxon>Pentapetalae</taxon>
        <taxon>asterids</taxon>
        <taxon>lamiids</taxon>
        <taxon>Solanales</taxon>
        <taxon>Solanaceae</taxon>
        <taxon>Nicotianoideae</taxon>
        <taxon>Nicotianeae</taxon>
        <taxon>Nicotiana</taxon>
    </lineage>
</organism>
<keyword evidence="1" id="KW-1185">Reference proteome</keyword>
<proteinExistence type="predicted"/>
<evidence type="ECO:0000313" key="2">
    <source>
        <dbReference type="RefSeq" id="XP_075091484.1"/>
    </source>
</evidence>